<dbReference type="PANTHER" id="PTHR33418:SF1">
    <property type="entry name" value="HELICASE-ASSOCIATED DOMAIN-CONTAINING PROTEIN"/>
    <property type="match status" value="1"/>
</dbReference>
<evidence type="ECO:0000256" key="1">
    <source>
        <dbReference type="SAM" id="MobiDB-lite"/>
    </source>
</evidence>
<feature type="domain" description="Helicase-associated" evidence="2">
    <location>
        <begin position="141"/>
        <end position="210"/>
    </location>
</feature>
<evidence type="ECO:0000313" key="3">
    <source>
        <dbReference type="EMBL" id="CAD9298983.1"/>
    </source>
</evidence>
<sequence>MTTHTDCIVSLRPHNNGVQAIRTKEIDRRGGSAVFTSVKTSMNEATTSGGRCAGGSMKPATPLVLETGLGEQQISIQRRGHKDTMIDAARGLREGNTHNVVASTKGASTTRSPIAPPPLCTRAAVEAATSFPNDPSNGVMESNWERMFTKLEEYKEQFGNTLVPNRYPADVSLGLWVSTQRRNYKSIQTEKAQSSTMIRNRIRRLESIGFVWKATNPRHVSWEHRFKELVAFKETYGEEQEFLVGLCYVPWQQKKTRSIRFSLYLSILSHCLTLAAPGHAQVPIGYEKNVKLANWVSTQRQEAKLGREGRSSRLNQERIDMLNSVGFVWEAQRGGGRKILVRVAKKEQQQVGRRIALSPRFPADAAADKNYDSSDEEAVSPECQSRNGQAPGRTPQEEQPKARFGVRASSAAATGRDLVPQQRSPDIEQLLLPRPAPSSTSRHRSGSSNGTVSSLVAHLPASRPESRATTRSTDLVVAAASSPHTNLPFGASAGALSLLGSDFASSHLVQQPNLPNLDDPLTPEEKRLYHYLLELEHERGVVRAAEEGTWRRRHRLRQLLALGGGHIDTSCGSSPYVSLGGGGAPILSSSSNLGLVAAARPSTRGDPASAASVYYPTNSTPLSPRSSSVFGSTSGNLPSSNSMSLIIGSSLAQQRLLLRSQQEQELLRGSIIMASSFLDSNSTLVRPGAGATLL</sequence>
<accession>A0A7S1VID9</accession>
<dbReference type="InterPro" id="IPR005114">
    <property type="entry name" value="Helicase_assoc"/>
</dbReference>
<evidence type="ECO:0000259" key="2">
    <source>
        <dbReference type="Pfam" id="PF03457"/>
    </source>
</evidence>
<dbReference type="EMBL" id="HBGK01039732">
    <property type="protein sequence ID" value="CAD9298983.1"/>
    <property type="molecule type" value="Transcribed_RNA"/>
</dbReference>
<gene>
    <name evidence="3" type="ORF">GOCE00092_LOCUS20721</name>
</gene>
<proteinExistence type="predicted"/>
<protein>
    <recommendedName>
        <fullName evidence="2">Helicase-associated domain-containing protein</fullName>
    </recommendedName>
</protein>
<reference evidence="3" key="1">
    <citation type="submission" date="2021-01" db="EMBL/GenBank/DDBJ databases">
        <authorList>
            <person name="Corre E."/>
            <person name="Pelletier E."/>
            <person name="Niang G."/>
            <person name="Scheremetjew M."/>
            <person name="Finn R."/>
            <person name="Kale V."/>
            <person name="Holt S."/>
            <person name="Cochrane G."/>
            <person name="Meng A."/>
            <person name="Brown T."/>
            <person name="Cohen L."/>
        </authorList>
    </citation>
    <scope>NUCLEOTIDE SEQUENCE</scope>
    <source>
        <strain evidence="3">CCMP 410</strain>
    </source>
</reference>
<dbReference type="Gene3D" id="6.10.140.530">
    <property type="match status" value="2"/>
</dbReference>
<name>A0A7S1VID9_9STRA</name>
<feature type="domain" description="Helicase-associated" evidence="2">
    <location>
        <begin position="278"/>
        <end position="327"/>
    </location>
</feature>
<dbReference type="PANTHER" id="PTHR33418">
    <property type="entry name" value="HELICASE-ASSOCIATED"/>
    <property type="match status" value="1"/>
</dbReference>
<dbReference type="Pfam" id="PF03457">
    <property type="entry name" value="HA"/>
    <property type="match status" value="2"/>
</dbReference>
<dbReference type="AlphaFoldDB" id="A0A7S1VID9"/>
<feature type="region of interest" description="Disordered" evidence="1">
    <location>
        <begin position="365"/>
        <end position="470"/>
    </location>
</feature>
<organism evidence="3">
    <name type="scientific">Grammatophora oceanica</name>
    <dbReference type="NCBI Taxonomy" id="210454"/>
    <lineage>
        <taxon>Eukaryota</taxon>
        <taxon>Sar</taxon>
        <taxon>Stramenopiles</taxon>
        <taxon>Ochrophyta</taxon>
        <taxon>Bacillariophyta</taxon>
        <taxon>Fragilariophyceae</taxon>
        <taxon>Fragilariophycidae</taxon>
        <taxon>Rhabdonematales</taxon>
        <taxon>Grammatophoraceae</taxon>
        <taxon>Grammatophora</taxon>
    </lineage>
</organism>